<evidence type="ECO:0000313" key="1">
    <source>
        <dbReference type="EMBL" id="MCQ6963421.1"/>
    </source>
</evidence>
<proteinExistence type="predicted"/>
<dbReference type="EMBL" id="JTEO01000005">
    <property type="protein sequence ID" value="MCQ6963421.1"/>
    <property type="molecule type" value="Genomic_DNA"/>
</dbReference>
<reference evidence="1 2" key="1">
    <citation type="journal article" date="2011" name="Appl. Environ. Microbiol.">
        <title>Methanogenic archaea isolated from Taiwan's Chelungpu fault.</title>
        <authorList>
            <person name="Wu S.Y."/>
            <person name="Lai M.C."/>
        </authorList>
    </citation>
    <scope>NUCLEOTIDE SEQUENCE [LARGE SCALE GENOMIC DNA]</scope>
    <source>
        <strain evidence="1 2">St545Mb</strain>
    </source>
</reference>
<keyword evidence="2" id="KW-1185">Reference proteome</keyword>
<gene>
    <name evidence="1" type="ORF">PV02_09990</name>
</gene>
<evidence type="ECO:0000313" key="2">
    <source>
        <dbReference type="Proteomes" id="UP001206983"/>
    </source>
</evidence>
<dbReference type="AlphaFoldDB" id="A0AAE3HBR9"/>
<sequence>MPGGSVAAVRDRGSAVSCWAHSTPSSLGPYLLYSRSETWDLPGNNVKNMLVSSDQEGSGLPAAA</sequence>
<dbReference type="Proteomes" id="UP001206983">
    <property type="component" value="Unassembled WGS sequence"/>
</dbReference>
<protein>
    <submittedName>
        <fullName evidence="1">Uncharacterized protein</fullName>
    </submittedName>
</protein>
<organism evidence="1 2">
    <name type="scientific">Methanolobus chelungpuianus</name>
    <dbReference type="NCBI Taxonomy" id="502115"/>
    <lineage>
        <taxon>Archaea</taxon>
        <taxon>Methanobacteriati</taxon>
        <taxon>Methanobacteriota</taxon>
        <taxon>Stenosarchaea group</taxon>
        <taxon>Methanomicrobia</taxon>
        <taxon>Methanosarcinales</taxon>
        <taxon>Methanosarcinaceae</taxon>
        <taxon>Methanolobus</taxon>
    </lineage>
</organism>
<name>A0AAE3HBR9_9EURY</name>
<comment type="caution">
    <text evidence="1">The sequence shown here is derived from an EMBL/GenBank/DDBJ whole genome shotgun (WGS) entry which is preliminary data.</text>
</comment>
<accession>A0AAE3HBR9</accession>